<name>A0A9E8HFP3_9ALTE</name>
<keyword evidence="4" id="KW-1185">Reference proteome</keyword>
<accession>A0A9E8HFP3</accession>
<gene>
    <name evidence="3" type="ORF">NNL22_12135</name>
</gene>
<sequence length="913" mass="96369">MVITISFTSYTKADDVACYQNNGTNIDTRSFPTVSGDTVLNGRQDGSLDTCIIFGGNTAKINYPNGVTINTSGTSIDIRNIEVNILNGLTVNDTNNGAGLVTFKAERSTKIAGQVNIINQGKLKLDPSNSGLSSTTRLDIEDAYFSIEAGSELHTAFDLDSPGADYISIGALEGAGNLVLTNTDKHTSSVAGTINIRNGDGKDYTYSGDITYDNQYLPRITKSGSGTFTFTGGVNKASGDSLGFTDGLGVIDVRGGAFQTTTEAFVYGTKVLLEGGDLILNQNNDGVLNGATFTGYSDIYKRGSGSITLQAISDSFKGRMFIDSGEVALAGSATLREARNVEISSGATLDLSRSTFSKPVTRLSGSGTLSLGARDVSHIVSITPGSNSLGVFNVTGSGTLGLGGAILKMELDPTQAAGDAAGITHDQLKVQGAVSLGSAQVINLVDRQNGSSVSELLGGREFTVLTAASGLSSFTPHMIIEDTNSFHAFVGADPETTLITDTDVKVKFGIKTVQQVAATVSKTAAQTPAGDRSRGSANNKNKAAQQYLQSTLSLSGNQKPTEAQLSSHPALVDLTTAQLTRAVSNNNPEAYSSNLTLNLEYADLIANMVMDHASGSGIAMQALDNESVRNGRVWMNAVYVDGKVEGTQNETGSFGYDLSGIVIGTDLIQSDKNTMGVFAGVGLTDMSEHDHIEQSFDGNMFQAGLYHQHRFKDEYSLNSMVSVLYGDYDTVRKNYDTAGGYDPQSKASFSSYGSMIGVSIAKSYGIAEKTSLTPSVGLTYTHIRQDDVKESGGGANYDYHIDSADADAVVLGVGADLTHAIDLESSIVVLDFRARYEYDAYANNNSTHDIKAGLEGLQKETFVGQNRGAHGLILGAGVEGRISENMMLGGGYVYSARSYGHDSSFAADFTYFW</sequence>
<dbReference type="EMBL" id="CP101527">
    <property type="protein sequence ID" value="UZW73785.1"/>
    <property type="molecule type" value="Genomic_DNA"/>
</dbReference>
<dbReference type="SMART" id="SM00869">
    <property type="entry name" value="Autotransporter"/>
    <property type="match status" value="1"/>
</dbReference>
<feature type="region of interest" description="Disordered" evidence="1">
    <location>
        <begin position="521"/>
        <end position="546"/>
    </location>
</feature>
<proteinExistence type="predicted"/>
<feature type="compositionally biased region" description="Polar residues" evidence="1">
    <location>
        <begin position="535"/>
        <end position="546"/>
    </location>
</feature>
<dbReference type="InterPro" id="IPR005546">
    <property type="entry name" value="Autotransporte_beta"/>
</dbReference>
<dbReference type="Pfam" id="PF03797">
    <property type="entry name" value="Autotransporter"/>
    <property type="match status" value="1"/>
</dbReference>
<dbReference type="RefSeq" id="WP_267267765.1">
    <property type="nucleotide sequence ID" value="NZ_CP101527.1"/>
</dbReference>
<dbReference type="KEGG" id="asem:NNL22_12135"/>
<dbReference type="SUPFAM" id="SSF103515">
    <property type="entry name" value="Autotransporter"/>
    <property type="match status" value="1"/>
</dbReference>
<dbReference type="Proteomes" id="UP001164472">
    <property type="component" value="Chromosome"/>
</dbReference>
<dbReference type="Gene3D" id="2.40.128.130">
    <property type="entry name" value="Autotransporter beta-domain"/>
    <property type="match status" value="1"/>
</dbReference>
<dbReference type="InterPro" id="IPR036709">
    <property type="entry name" value="Autotransporte_beta_dom_sf"/>
</dbReference>
<reference evidence="3" key="1">
    <citation type="submission" date="2022-07" db="EMBL/GenBank/DDBJ databases">
        <title>Alkalimarinus sp. nov., isolated from gut of a Alitta virens.</title>
        <authorList>
            <person name="Yang A.I."/>
            <person name="Shin N.-R."/>
        </authorList>
    </citation>
    <scope>NUCLEOTIDE SEQUENCE</scope>
    <source>
        <strain evidence="3">FA028</strain>
    </source>
</reference>
<evidence type="ECO:0000256" key="1">
    <source>
        <dbReference type="SAM" id="MobiDB-lite"/>
    </source>
</evidence>
<feature type="domain" description="Autotransporter" evidence="2">
    <location>
        <begin position="626"/>
        <end position="913"/>
    </location>
</feature>
<protein>
    <submittedName>
        <fullName evidence="3">Autotransporter outer membrane beta-barrel domain-containing protein</fullName>
    </submittedName>
</protein>
<evidence type="ECO:0000259" key="2">
    <source>
        <dbReference type="PROSITE" id="PS51208"/>
    </source>
</evidence>
<evidence type="ECO:0000313" key="3">
    <source>
        <dbReference type="EMBL" id="UZW73785.1"/>
    </source>
</evidence>
<dbReference type="AlphaFoldDB" id="A0A9E8HFP3"/>
<evidence type="ECO:0000313" key="4">
    <source>
        <dbReference type="Proteomes" id="UP001164472"/>
    </source>
</evidence>
<dbReference type="PROSITE" id="PS51208">
    <property type="entry name" value="AUTOTRANSPORTER"/>
    <property type="match status" value="1"/>
</dbReference>
<organism evidence="3 4">
    <name type="scientific">Alkalimarinus sediminis</name>
    <dbReference type="NCBI Taxonomy" id="1632866"/>
    <lineage>
        <taxon>Bacteria</taxon>
        <taxon>Pseudomonadati</taxon>
        <taxon>Pseudomonadota</taxon>
        <taxon>Gammaproteobacteria</taxon>
        <taxon>Alteromonadales</taxon>
        <taxon>Alteromonadaceae</taxon>
        <taxon>Alkalimarinus</taxon>
    </lineage>
</organism>